<dbReference type="InterPro" id="IPR051164">
    <property type="entry name" value="NmrA-like_oxidored"/>
</dbReference>
<evidence type="ECO:0000256" key="3">
    <source>
        <dbReference type="ARBA" id="ARBA00023002"/>
    </source>
</evidence>
<reference evidence="5" key="1">
    <citation type="submission" date="2023-01" db="EMBL/GenBank/DDBJ databases">
        <authorList>
            <person name="Van Ghelder C."/>
            <person name="Rancurel C."/>
        </authorList>
    </citation>
    <scope>NUCLEOTIDE SEQUENCE</scope>
    <source>
        <strain evidence="5">CNCM I-4278</strain>
    </source>
</reference>
<evidence type="ECO:0000313" key="6">
    <source>
        <dbReference type="Proteomes" id="UP001152607"/>
    </source>
</evidence>
<evidence type="ECO:0000259" key="4">
    <source>
        <dbReference type="Pfam" id="PF05368"/>
    </source>
</evidence>
<dbReference type="Proteomes" id="UP001152607">
    <property type="component" value="Unassembled WGS sequence"/>
</dbReference>
<gene>
    <name evidence="5" type="ORF">PDIGIT_LOCUS10455</name>
</gene>
<keyword evidence="6" id="KW-1185">Reference proteome</keyword>
<dbReference type="Gene3D" id="3.90.25.10">
    <property type="entry name" value="UDP-galactose 4-epimerase, domain 1"/>
    <property type="match status" value="1"/>
</dbReference>
<dbReference type="PANTHER" id="PTHR42748">
    <property type="entry name" value="NITROGEN METABOLITE REPRESSION PROTEIN NMRA FAMILY MEMBER"/>
    <property type="match status" value="1"/>
</dbReference>
<name>A0A9W4UIR8_9PLEO</name>
<evidence type="ECO:0000256" key="1">
    <source>
        <dbReference type="ARBA" id="ARBA00006328"/>
    </source>
</evidence>
<dbReference type="EMBL" id="CAOQHR010000007">
    <property type="protein sequence ID" value="CAI6337343.1"/>
    <property type="molecule type" value="Genomic_DNA"/>
</dbReference>
<protein>
    <recommendedName>
        <fullName evidence="4">NmrA-like domain-containing protein</fullName>
    </recommendedName>
</protein>
<dbReference type="SUPFAM" id="SSF51735">
    <property type="entry name" value="NAD(P)-binding Rossmann-fold domains"/>
    <property type="match status" value="1"/>
</dbReference>
<organism evidence="5 6">
    <name type="scientific">Periconia digitata</name>
    <dbReference type="NCBI Taxonomy" id="1303443"/>
    <lineage>
        <taxon>Eukaryota</taxon>
        <taxon>Fungi</taxon>
        <taxon>Dikarya</taxon>
        <taxon>Ascomycota</taxon>
        <taxon>Pezizomycotina</taxon>
        <taxon>Dothideomycetes</taxon>
        <taxon>Pleosporomycetidae</taxon>
        <taxon>Pleosporales</taxon>
        <taxon>Massarineae</taxon>
        <taxon>Periconiaceae</taxon>
        <taxon>Periconia</taxon>
    </lineage>
</organism>
<evidence type="ECO:0000313" key="5">
    <source>
        <dbReference type="EMBL" id="CAI6337343.1"/>
    </source>
</evidence>
<evidence type="ECO:0000256" key="2">
    <source>
        <dbReference type="ARBA" id="ARBA00022857"/>
    </source>
</evidence>
<proteinExistence type="inferred from homology"/>
<dbReference type="Gene3D" id="3.40.50.720">
    <property type="entry name" value="NAD(P)-binding Rossmann-like Domain"/>
    <property type="match status" value="1"/>
</dbReference>
<dbReference type="Pfam" id="PF05368">
    <property type="entry name" value="NmrA"/>
    <property type="match status" value="1"/>
</dbReference>
<dbReference type="InterPro" id="IPR008030">
    <property type="entry name" value="NmrA-like"/>
</dbReference>
<comment type="similarity">
    <text evidence="1">Belongs to the NmrA-type oxidoreductase family.</text>
</comment>
<dbReference type="GO" id="GO:0016491">
    <property type="term" value="F:oxidoreductase activity"/>
    <property type="evidence" value="ECO:0007669"/>
    <property type="project" value="UniProtKB-KW"/>
</dbReference>
<dbReference type="InterPro" id="IPR036291">
    <property type="entry name" value="NAD(P)-bd_dom_sf"/>
</dbReference>
<keyword evidence="2" id="KW-0521">NADP</keyword>
<comment type="caution">
    <text evidence="5">The sequence shown here is derived from an EMBL/GenBank/DDBJ whole genome shotgun (WGS) entry which is preliminary data.</text>
</comment>
<dbReference type="OrthoDB" id="3358371at2759"/>
<keyword evidence="3" id="KW-0560">Oxidoreductase</keyword>
<dbReference type="PANTHER" id="PTHR42748:SF30">
    <property type="entry name" value="NMRA-LIKE DOMAIN-CONTAINING PROTEIN"/>
    <property type="match status" value="1"/>
</dbReference>
<feature type="domain" description="NmrA-like" evidence="4">
    <location>
        <begin position="4"/>
        <end position="229"/>
    </location>
</feature>
<dbReference type="AlphaFoldDB" id="A0A9W4UIR8"/>
<sequence>MSGKNIIAVVGSTGNQGGSVAETFLALPEWHVRGLTRDPKKPSSAVWKDKGVELVAGDLNSVSSLTKAFSGANVVFGTTDFWGLMQDGSVHQEAKTRGITPNEVAYEREVQHAKNIVDAAVANIDTLDRFVLSTLNDSKYWSKGLITFNLHFDAKWVAVEYLKEKYPELWEKTSLLQLGFYASNWKTNGTSLPTKTDTKGEYVLSMPMGGDSKVAISDVNADTGSFIPYFLSGPLLSRKSHM</sequence>
<dbReference type="GO" id="GO:0005634">
    <property type="term" value="C:nucleus"/>
    <property type="evidence" value="ECO:0007669"/>
    <property type="project" value="TreeGrafter"/>
</dbReference>
<accession>A0A9W4UIR8</accession>